<accession>A0A843VRC9</accession>
<dbReference type="AlphaFoldDB" id="A0A843VRC9"/>
<feature type="compositionally biased region" description="Low complexity" evidence="1">
    <location>
        <begin position="81"/>
        <end position="92"/>
    </location>
</feature>
<evidence type="ECO:0000313" key="3">
    <source>
        <dbReference type="Proteomes" id="UP000652761"/>
    </source>
</evidence>
<dbReference type="EMBL" id="NMUH01001876">
    <property type="protein sequence ID" value="MQL96110.1"/>
    <property type="molecule type" value="Genomic_DNA"/>
</dbReference>
<dbReference type="Proteomes" id="UP000652761">
    <property type="component" value="Unassembled WGS sequence"/>
</dbReference>
<evidence type="ECO:0000313" key="2">
    <source>
        <dbReference type="EMBL" id="MQL96110.1"/>
    </source>
</evidence>
<reference evidence="2" key="1">
    <citation type="submission" date="2017-07" db="EMBL/GenBank/DDBJ databases">
        <title>Taro Niue Genome Assembly and Annotation.</title>
        <authorList>
            <person name="Atibalentja N."/>
            <person name="Keating K."/>
            <person name="Fields C.J."/>
        </authorList>
    </citation>
    <scope>NUCLEOTIDE SEQUENCE</scope>
    <source>
        <strain evidence="2">Niue_2</strain>
        <tissue evidence="2">Leaf</tissue>
    </source>
</reference>
<name>A0A843VRC9_COLES</name>
<comment type="caution">
    <text evidence="2">The sequence shown here is derived from an EMBL/GenBank/DDBJ whole genome shotgun (WGS) entry which is preliminary data.</text>
</comment>
<protein>
    <submittedName>
        <fullName evidence="2">Uncharacterized protein</fullName>
    </submittedName>
</protein>
<organism evidence="2 3">
    <name type="scientific">Colocasia esculenta</name>
    <name type="common">Wild taro</name>
    <name type="synonym">Arum esculentum</name>
    <dbReference type="NCBI Taxonomy" id="4460"/>
    <lineage>
        <taxon>Eukaryota</taxon>
        <taxon>Viridiplantae</taxon>
        <taxon>Streptophyta</taxon>
        <taxon>Embryophyta</taxon>
        <taxon>Tracheophyta</taxon>
        <taxon>Spermatophyta</taxon>
        <taxon>Magnoliopsida</taxon>
        <taxon>Liliopsida</taxon>
        <taxon>Araceae</taxon>
        <taxon>Aroideae</taxon>
        <taxon>Colocasieae</taxon>
        <taxon>Colocasia</taxon>
    </lineage>
</organism>
<feature type="region of interest" description="Disordered" evidence="1">
    <location>
        <begin position="38"/>
        <end position="58"/>
    </location>
</feature>
<keyword evidence="3" id="KW-1185">Reference proteome</keyword>
<evidence type="ECO:0000256" key="1">
    <source>
        <dbReference type="SAM" id="MobiDB-lite"/>
    </source>
</evidence>
<proteinExistence type="predicted"/>
<feature type="region of interest" description="Disordered" evidence="1">
    <location>
        <begin position="70"/>
        <end position="92"/>
    </location>
</feature>
<sequence>MPHSRELGPESLKVPGMGLRVERQLDLSSVAARLRGSFPTEPMTREAHPYLLPGSFPTEPVTREAYPYLLPGEGDQEISRPSSSGGSAPPAV</sequence>
<gene>
    <name evidence="2" type="ORF">Taro_028782</name>
</gene>